<comment type="subunit">
    <text evidence="8">Homodimer.</text>
</comment>
<dbReference type="PANTHER" id="PTHR42836:SF1">
    <property type="entry name" value="7-CARBOXY-7-DEAZAGUANINE SYNTHASE"/>
    <property type="match status" value="1"/>
</dbReference>
<keyword evidence="5 8" id="KW-0408">Iron</keyword>
<proteinExistence type="inferred from homology"/>
<dbReference type="PANTHER" id="PTHR42836">
    <property type="entry name" value="7-CARBOXY-7-DEAZAGUANINE SYNTHASE"/>
    <property type="match status" value="1"/>
</dbReference>
<dbReference type="Pfam" id="PF04055">
    <property type="entry name" value="Radical_SAM"/>
    <property type="match status" value="1"/>
</dbReference>
<keyword evidence="3 8" id="KW-0479">Metal-binding</keyword>
<organism evidence="10 11">
    <name type="scientific">Vulgatibacter incomptus</name>
    <dbReference type="NCBI Taxonomy" id="1391653"/>
    <lineage>
        <taxon>Bacteria</taxon>
        <taxon>Pseudomonadati</taxon>
        <taxon>Myxococcota</taxon>
        <taxon>Myxococcia</taxon>
        <taxon>Myxococcales</taxon>
        <taxon>Cystobacterineae</taxon>
        <taxon>Vulgatibacteraceae</taxon>
        <taxon>Vulgatibacter</taxon>
    </lineage>
</organism>
<comment type="function">
    <text evidence="8">Catalyzes the complex heterocyclic radical-mediated conversion of 6-carboxy-5,6,7,8-tetrahydropterin (CPH4) to 7-carboxy-7-deazaguanine (CDG), a step common to the biosynthetic pathways of all 7-deazapurine-containing compounds.</text>
</comment>
<dbReference type="InterPro" id="IPR058240">
    <property type="entry name" value="rSAM_sf"/>
</dbReference>
<evidence type="ECO:0000256" key="1">
    <source>
        <dbReference type="ARBA" id="ARBA00022485"/>
    </source>
</evidence>
<dbReference type="Proteomes" id="UP000055590">
    <property type="component" value="Chromosome"/>
</dbReference>
<dbReference type="SUPFAM" id="SSF102114">
    <property type="entry name" value="Radical SAM enzymes"/>
    <property type="match status" value="1"/>
</dbReference>
<dbReference type="SFLD" id="SFLDS00029">
    <property type="entry name" value="Radical_SAM"/>
    <property type="match status" value="1"/>
</dbReference>
<feature type="binding site" evidence="8">
    <location>
        <position position="35"/>
    </location>
    <ligand>
        <name>[4Fe-4S] cluster</name>
        <dbReference type="ChEBI" id="CHEBI:49883"/>
        <note>4Fe-4S-S-AdoMet</note>
    </ligand>
</feature>
<dbReference type="PIRSF" id="PIRSF000370">
    <property type="entry name" value="QueE"/>
    <property type="match status" value="1"/>
</dbReference>
<name>A0A0K1P941_9BACT</name>
<comment type="similarity">
    <text evidence="8">Belongs to the radical SAM superfamily. 7-carboxy-7-deazaguanine synthase family.</text>
</comment>
<keyword evidence="2 8" id="KW-0949">S-adenosyl-L-methionine</keyword>
<keyword evidence="7 8" id="KW-0456">Lyase</keyword>
<evidence type="ECO:0000313" key="11">
    <source>
        <dbReference type="Proteomes" id="UP000055590"/>
    </source>
</evidence>
<comment type="pathway">
    <text evidence="8">Purine metabolism; 7-cyano-7-deazaguanine biosynthesis.</text>
</comment>
<dbReference type="STRING" id="1391653.AKJ08_0323"/>
<dbReference type="UniPathway" id="UPA00391"/>
<gene>
    <name evidence="8" type="primary">queE</name>
    <name evidence="10" type="ORF">AKJ08_0323</name>
</gene>
<dbReference type="AlphaFoldDB" id="A0A0K1P941"/>
<dbReference type="PROSITE" id="PS51918">
    <property type="entry name" value="RADICAL_SAM"/>
    <property type="match status" value="1"/>
</dbReference>
<feature type="binding site" evidence="8">
    <location>
        <begin position="12"/>
        <end position="14"/>
    </location>
    <ligand>
        <name>substrate</name>
    </ligand>
</feature>
<comment type="cofactor">
    <cofactor evidence="8">
        <name>Mg(2+)</name>
        <dbReference type="ChEBI" id="CHEBI:18420"/>
    </cofactor>
</comment>
<evidence type="ECO:0000256" key="5">
    <source>
        <dbReference type="ARBA" id="ARBA00023004"/>
    </source>
</evidence>
<keyword evidence="8" id="KW-0671">Queuosine biosynthesis</keyword>
<keyword evidence="11" id="KW-1185">Reference proteome</keyword>
<evidence type="ECO:0000256" key="4">
    <source>
        <dbReference type="ARBA" id="ARBA00022842"/>
    </source>
</evidence>
<dbReference type="InterPro" id="IPR024924">
    <property type="entry name" value="7-CO-7-deazaguanine_synth-like"/>
</dbReference>
<evidence type="ECO:0000259" key="9">
    <source>
        <dbReference type="PROSITE" id="PS51918"/>
    </source>
</evidence>
<evidence type="ECO:0000256" key="8">
    <source>
        <dbReference type="HAMAP-Rule" id="MF_00917"/>
    </source>
</evidence>
<dbReference type="InterPro" id="IPR007197">
    <property type="entry name" value="rSAM"/>
</dbReference>
<dbReference type="EMBL" id="CP012332">
    <property type="protein sequence ID" value="AKU89936.1"/>
    <property type="molecule type" value="Genomic_DNA"/>
</dbReference>
<dbReference type="RefSeq" id="WP_050724449.1">
    <property type="nucleotide sequence ID" value="NZ_CP012332.1"/>
</dbReference>
<comment type="catalytic activity">
    <reaction evidence="8">
        <text>6-carboxy-5,6,7,8-tetrahydropterin + H(+) = 7-carboxy-7-carbaguanine + NH4(+)</text>
        <dbReference type="Rhea" id="RHEA:27974"/>
        <dbReference type="ChEBI" id="CHEBI:15378"/>
        <dbReference type="ChEBI" id="CHEBI:28938"/>
        <dbReference type="ChEBI" id="CHEBI:61032"/>
        <dbReference type="ChEBI" id="CHEBI:61036"/>
        <dbReference type="EC" id="4.3.99.3"/>
    </reaction>
</comment>
<keyword evidence="4 8" id="KW-0460">Magnesium</keyword>
<feature type="binding site" evidence="8">
    <location>
        <position position="27"/>
    </location>
    <ligand>
        <name>substrate</name>
    </ligand>
</feature>
<accession>A0A0K1P941</accession>
<keyword evidence="1 8" id="KW-0004">4Fe-4S</keyword>
<evidence type="ECO:0000256" key="2">
    <source>
        <dbReference type="ARBA" id="ARBA00022691"/>
    </source>
</evidence>
<comment type="cofactor">
    <cofactor evidence="8">
        <name>S-adenosyl-L-methionine</name>
        <dbReference type="ChEBI" id="CHEBI:59789"/>
    </cofactor>
    <text evidence="8">Binds 1 S-adenosyl-L-methionine per subunit.</text>
</comment>
<comment type="caution">
    <text evidence="8">Lacks conserved residue(s) required for the propagation of feature annotation.</text>
</comment>
<dbReference type="GO" id="GO:0016840">
    <property type="term" value="F:carbon-nitrogen lyase activity"/>
    <property type="evidence" value="ECO:0007669"/>
    <property type="project" value="UniProtKB-UniRule"/>
</dbReference>
<reference evidence="10 11" key="1">
    <citation type="submission" date="2015-08" db="EMBL/GenBank/DDBJ databases">
        <authorList>
            <person name="Babu N.S."/>
            <person name="Beckwith C.J."/>
            <person name="Beseler K.G."/>
            <person name="Brison A."/>
            <person name="Carone J.V."/>
            <person name="Caskin T.P."/>
            <person name="Diamond M."/>
            <person name="Durham M.E."/>
            <person name="Foxe J.M."/>
            <person name="Go M."/>
            <person name="Henderson B.A."/>
            <person name="Jones I.B."/>
            <person name="McGettigan J.A."/>
            <person name="Micheletti S.J."/>
            <person name="Nasrallah M.E."/>
            <person name="Ortiz D."/>
            <person name="Piller C.R."/>
            <person name="Privatt S.R."/>
            <person name="Schneider S.L."/>
            <person name="Sharp S."/>
            <person name="Smith T.C."/>
            <person name="Stanton J.D."/>
            <person name="Ullery H.E."/>
            <person name="Wilson R.J."/>
            <person name="Serrano M.G."/>
            <person name="Buck G."/>
            <person name="Lee V."/>
            <person name="Wang Y."/>
            <person name="Carvalho R."/>
            <person name="Voegtly L."/>
            <person name="Shi R."/>
            <person name="Duckworth R."/>
            <person name="Johnson A."/>
            <person name="Loviza R."/>
            <person name="Walstead R."/>
            <person name="Shah Z."/>
            <person name="Kiflezghi M."/>
            <person name="Wade K."/>
            <person name="Ball S.L."/>
            <person name="Bradley K.W."/>
            <person name="Asai D.J."/>
            <person name="Bowman C.A."/>
            <person name="Russell D.A."/>
            <person name="Pope W.H."/>
            <person name="Jacobs-Sera D."/>
            <person name="Hendrix R.W."/>
            <person name="Hatfull G.F."/>
        </authorList>
    </citation>
    <scope>NUCLEOTIDE SEQUENCE [LARGE SCALE GENOMIC DNA]</scope>
    <source>
        <strain evidence="10 11">DSM 27710</strain>
    </source>
</reference>
<dbReference type="HAMAP" id="MF_00917">
    <property type="entry name" value="QueE"/>
    <property type="match status" value="1"/>
</dbReference>
<dbReference type="OrthoDB" id="9792276at2"/>
<protein>
    <recommendedName>
        <fullName evidence="8">7-carboxy-7-deazaguanine synthase</fullName>
        <shortName evidence="8">CDG synthase</shortName>
        <ecNumber evidence="8">4.3.99.3</ecNumber>
    </recommendedName>
    <alternativeName>
        <fullName evidence="8">Queuosine biosynthesis protein QueE</fullName>
    </alternativeName>
</protein>
<evidence type="ECO:0000256" key="6">
    <source>
        <dbReference type="ARBA" id="ARBA00023014"/>
    </source>
</evidence>
<comment type="cofactor">
    <cofactor evidence="8">
        <name>[4Fe-4S] cluster</name>
        <dbReference type="ChEBI" id="CHEBI:49883"/>
    </cofactor>
    <text evidence="8">Binds 1 [4Fe-4S] cluster. The cluster is coordinated with 3 cysteines and an exchangeable S-adenosyl-L-methionine.</text>
</comment>
<dbReference type="GO" id="GO:0051539">
    <property type="term" value="F:4 iron, 4 sulfur cluster binding"/>
    <property type="evidence" value="ECO:0007669"/>
    <property type="project" value="UniProtKB-UniRule"/>
</dbReference>
<dbReference type="GO" id="GO:1904047">
    <property type="term" value="F:S-adenosyl-L-methionine binding"/>
    <property type="evidence" value="ECO:0007669"/>
    <property type="project" value="UniProtKB-UniRule"/>
</dbReference>
<keyword evidence="6 8" id="KW-0411">Iron-sulfur</keyword>
<dbReference type="InterPro" id="IPR013785">
    <property type="entry name" value="Aldolase_TIM"/>
</dbReference>
<dbReference type="GO" id="GO:0008616">
    <property type="term" value="P:tRNA queuosine(34) biosynthetic process"/>
    <property type="evidence" value="ECO:0007669"/>
    <property type="project" value="UniProtKB-UniRule"/>
</dbReference>
<dbReference type="PATRIC" id="fig|1391653.3.peg.336"/>
<evidence type="ECO:0000313" key="10">
    <source>
        <dbReference type="EMBL" id="AKU89936.1"/>
    </source>
</evidence>
<dbReference type="GO" id="GO:0000287">
    <property type="term" value="F:magnesium ion binding"/>
    <property type="evidence" value="ECO:0007669"/>
    <property type="project" value="UniProtKB-UniRule"/>
</dbReference>
<feature type="binding site" evidence="8">
    <location>
        <position position="40"/>
    </location>
    <ligand>
        <name>Mg(2+)</name>
        <dbReference type="ChEBI" id="CHEBI:18420"/>
    </ligand>
</feature>
<feature type="binding site" evidence="8">
    <location>
        <position position="70"/>
    </location>
    <ligand>
        <name>substrate</name>
    </ligand>
</feature>
<dbReference type="KEGG" id="vin:AKJ08_0323"/>
<feature type="binding site" evidence="8">
    <location>
        <position position="72"/>
    </location>
    <ligand>
        <name>S-adenosyl-L-methionine</name>
        <dbReference type="ChEBI" id="CHEBI:59789"/>
    </ligand>
</feature>
<feature type="binding site" evidence="8">
    <location>
        <begin position="37"/>
        <end position="39"/>
    </location>
    <ligand>
        <name>S-adenosyl-L-methionine</name>
        <dbReference type="ChEBI" id="CHEBI:59789"/>
    </ligand>
</feature>
<feature type="domain" description="Radical SAM core" evidence="9">
    <location>
        <begin position="18"/>
        <end position="210"/>
    </location>
</feature>
<evidence type="ECO:0000256" key="7">
    <source>
        <dbReference type="ARBA" id="ARBA00023239"/>
    </source>
</evidence>
<evidence type="ECO:0000256" key="3">
    <source>
        <dbReference type="ARBA" id="ARBA00022723"/>
    </source>
</evidence>
<sequence>MSFAVTEIFFSLQGESTRMGRPCVFIRFTGCDLRCGYCDTAYAFHGGTKRSREEILAEVARHPTRYVTLTGGEPLLQRELPALARDLLERGYEVAIETHGQKRWDSLPEQVIKIVDVKTPASGECATEEHLSWLRTLGPRDELKFVIGSREDFDWSADVVRRLQLEGKHAALLFSPTHGQVELSELAAWILESGLDVRMQIQLHKLIWGTEARGV</sequence>
<dbReference type="Gene3D" id="3.20.20.70">
    <property type="entry name" value="Aldolase class I"/>
    <property type="match status" value="1"/>
</dbReference>
<feature type="binding site" evidence="8">
    <location>
        <position position="38"/>
    </location>
    <ligand>
        <name>[4Fe-4S] cluster</name>
        <dbReference type="ChEBI" id="CHEBI:49883"/>
        <note>4Fe-4S-S-AdoMet</note>
    </ligand>
</feature>
<dbReference type="EC" id="4.3.99.3" evidence="8"/>
<feature type="binding site" evidence="8">
    <location>
        <position position="31"/>
    </location>
    <ligand>
        <name>[4Fe-4S] cluster</name>
        <dbReference type="ChEBI" id="CHEBI:49883"/>
        <note>4Fe-4S-S-AdoMet</note>
    </ligand>
</feature>
<dbReference type="CDD" id="cd01335">
    <property type="entry name" value="Radical_SAM"/>
    <property type="match status" value="1"/>
</dbReference>